<keyword evidence="9" id="KW-1185">Reference proteome</keyword>
<sequence>MIERGLERMLFASRWLLLPFYLGLVIALGLLAFKFVQKLVELFPHFVELDFESTIVASLKLVDIALTGNLLLMVILAGYENFISPIQTDKPGERPSWMGKTSFGDLKMKLIASIVAISAIQLLEAFMDIEHTNKTDAAWLVGIHLTFVVSGVLLAVMDRIGNSNH</sequence>
<dbReference type="NCBIfam" id="TIGR00645">
    <property type="entry name" value="HI0507"/>
    <property type="match status" value="1"/>
</dbReference>
<dbReference type="InterPro" id="IPR020761">
    <property type="entry name" value="UPF0114_bac"/>
</dbReference>
<comment type="similarity">
    <text evidence="2 7">Belongs to the UPF0114 family.</text>
</comment>
<feature type="transmembrane region" description="Helical" evidence="7">
    <location>
        <begin position="12"/>
        <end position="35"/>
    </location>
</feature>
<dbReference type="PANTHER" id="PTHR38596:SF1">
    <property type="entry name" value="UPF0114 PROTEIN YQHA"/>
    <property type="match status" value="1"/>
</dbReference>
<dbReference type="InterPro" id="IPR005134">
    <property type="entry name" value="UPF0114"/>
</dbReference>
<keyword evidence="6 7" id="KW-0472">Membrane</keyword>
<feature type="transmembrane region" description="Helical" evidence="7">
    <location>
        <begin position="139"/>
        <end position="157"/>
    </location>
</feature>
<dbReference type="OrthoDB" id="9783569at2"/>
<dbReference type="Proteomes" id="UP000239724">
    <property type="component" value="Unassembled WGS sequence"/>
</dbReference>
<evidence type="ECO:0000256" key="7">
    <source>
        <dbReference type="HAMAP-Rule" id="MF_00143"/>
    </source>
</evidence>
<reference evidence="8 9" key="1">
    <citation type="journal article" date="2018" name="Arch. Microbiol.">
        <title>New insights into the metabolic potential of the phototrophic purple bacterium Rhodopila globiformis DSM 161(T) from its draft genome sequence and evidence for a vanadium-dependent nitrogenase.</title>
        <authorList>
            <person name="Imhoff J.F."/>
            <person name="Rahn T."/>
            <person name="Kunzel S."/>
            <person name="Neulinger S.C."/>
        </authorList>
    </citation>
    <scope>NUCLEOTIDE SEQUENCE [LARGE SCALE GENOMIC DNA]</scope>
    <source>
        <strain evidence="8 9">DSM 161</strain>
    </source>
</reference>
<evidence type="ECO:0000256" key="6">
    <source>
        <dbReference type="ARBA" id="ARBA00023136"/>
    </source>
</evidence>
<accession>A0A2S6NB01</accession>
<evidence type="ECO:0000256" key="1">
    <source>
        <dbReference type="ARBA" id="ARBA00004651"/>
    </source>
</evidence>
<feature type="transmembrane region" description="Helical" evidence="7">
    <location>
        <begin position="110"/>
        <end position="127"/>
    </location>
</feature>
<feature type="transmembrane region" description="Helical" evidence="7">
    <location>
        <begin position="55"/>
        <end position="79"/>
    </location>
</feature>
<dbReference type="AlphaFoldDB" id="A0A2S6NB01"/>
<dbReference type="HAMAP" id="MF_00143">
    <property type="entry name" value="UPF0114"/>
    <property type="match status" value="1"/>
</dbReference>
<organism evidence="8 9">
    <name type="scientific">Rhodopila globiformis</name>
    <name type="common">Rhodopseudomonas globiformis</name>
    <dbReference type="NCBI Taxonomy" id="1071"/>
    <lineage>
        <taxon>Bacteria</taxon>
        <taxon>Pseudomonadati</taxon>
        <taxon>Pseudomonadota</taxon>
        <taxon>Alphaproteobacteria</taxon>
        <taxon>Acetobacterales</taxon>
        <taxon>Acetobacteraceae</taxon>
        <taxon>Rhodopila</taxon>
    </lineage>
</organism>
<keyword evidence="5 7" id="KW-1133">Transmembrane helix</keyword>
<evidence type="ECO:0000256" key="2">
    <source>
        <dbReference type="ARBA" id="ARBA00005774"/>
    </source>
</evidence>
<evidence type="ECO:0000313" key="8">
    <source>
        <dbReference type="EMBL" id="PPQ31771.1"/>
    </source>
</evidence>
<keyword evidence="3 7" id="KW-1003">Cell membrane</keyword>
<name>A0A2S6NB01_RHOGL</name>
<dbReference type="RefSeq" id="WP_104519980.1">
    <property type="nucleotide sequence ID" value="NZ_NHRY01000183.1"/>
</dbReference>
<proteinExistence type="inferred from homology"/>
<evidence type="ECO:0000256" key="5">
    <source>
        <dbReference type="ARBA" id="ARBA00022989"/>
    </source>
</evidence>
<comment type="caution">
    <text evidence="8">The sequence shown here is derived from an EMBL/GenBank/DDBJ whole genome shotgun (WGS) entry which is preliminary data.</text>
</comment>
<comment type="subcellular location">
    <subcellularLocation>
        <location evidence="1 7">Cell membrane</location>
        <topology evidence="1 7">Multi-pass membrane protein</topology>
    </subcellularLocation>
</comment>
<evidence type="ECO:0000313" key="9">
    <source>
        <dbReference type="Proteomes" id="UP000239724"/>
    </source>
</evidence>
<evidence type="ECO:0000256" key="3">
    <source>
        <dbReference type="ARBA" id="ARBA00022475"/>
    </source>
</evidence>
<protein>
    <recommendedName>
        <fullName evidence="7">UPF0114 protein CCS01_16795</fullName>
    </recommendedName>
</protein>
<dbReference type="Pfam" id="PF03350">
    <property type="entry name" value="UPF0114"/>
    <property type="match status" value="1"/>
</dbReference>
<evidence type="ECO:0000256" key="4">
    <source>
        <dbReference type="ARBA" id="ARBA00022692"/>
    </source>
</evidence>
<gene>
    <name evidence="8" type="ORF">CCS01_16795</name>
</gene>
<keyword evidence="4 7" id="KW-0812">Transmembrane</keyword>
<dbReference type="EMBL" id="NHRY01000183">
    <property type="protein sequence ID" value="PPQ31771.1"/>
    <property type="molecule type" value="Genomic_DNA"/>
</dbReference>
<dbReference type="GO" id="GO:0005886">
    <property type="term" value="C:plasma membrane"/>
    <property type="evidence" value="ECO:0007669"/>
    <property type="project" value="UniProtKB-SubCell"/>
</dbReference>
<dbReference type="PANTHER" id="PTHR38596">
    <property type="entry name" value="UPF0114 PROTEIN YQHA"/>
    <property type="match status" value="1"/>
</dbReference>